<dbReference type="Proteomes" id="UP000051645">
    <property type="component" value="Unassembled WGS sequence"/>
</dbReference>
<feature type="transmembrane region" description="Helical" evidence="8">
    <location>
        <begin position="82"/>
        <end position="103"/>
    </location>
</feature>
<evidence type="ECO:0000256" key="1">
    <source>
        <dbReference type="ARBA" id="ARBA00004651"/>
    </source>
</evidence>
<comment type="subcellular location">
    <subcellularLocation>
        <location evidence="1">Cell membrane</location>
        <topology evidence="1">Multi-pass membrane protein</topology>
    </subcellularLocation>
</comment>
<dbReference type="OrthoDB" id="9810047at2"/>
<dbReference type="PATRIC" id="fig|81857.3.peg.1875"/>
<evidence type="ECO:0000256" key="5">
    <source>
        <dbReference type="ARBA" id="ARBA00022989"/>
    </source>
</evidence>
<dbReference type="GO" id="GO:0015744">
    <property type="term" value="P:succinate transport"/>
    <property type="evidence" value="ECO:0007669"/>
    <property type="project" value="TreeGrafter"/>
</dbReference>
<dbReference type="EMBL" id="JQAZ01000006">
    <property type="protein sequence ID" value="KRN30512.1"/>
    <property type="molecule type" value="Genomic_DNA"/>
</dbReference>
<sequence length="160" mass="17348">MPYWLQLVVQISFSYLATCAFAICINIPRKALNACGIAGSVGWIVYWLLKNLSTGRMVANLMGALAIGFCGILMARRKGMPVIIFNIPALVPLVPGATAYRAIRALVLGNIDLAIQLIVSVTMVAGSIAVGFMLAQLIGELTVYHSRSLPKLRRPGQRYK</sequence>
<protein>
    <recommendedName>
        <fullName evidence="9">Threonine/Serine exporter ThrE domain-containing protein</fullName>
    </recommendedName>
</protein>
<gene>
    <name evidence="10" type="ORF">IV38_GL001858</name>
    <name evidence="11" type="ORF">IV40_GL001697</name>
</gene>
<feature type="transmembrane region" description="Helical" evidence="8">
    <location>
        <begin position="6"/>
        <end position="24"/>
    </location>
</feature>
<reference evidence="12 13" key="1">
    <citation type="journal article" date="2015" name="Genome Announc.">
        <title>Expanding the biotechnology potential of lactobacilli through comparative genomics of 213 strains and associated genera.</title>
        <authorList>
            <person name="Sun Z."/>
            <person name="Harris H.M."/>
            <person name="McCann A."/>
            <person name="Guo C."/>
            <person name="Argimon S."/>
            <person name="Zhang W."/>
            <person name="Yang X."/>
            <person name="Jeffery I.B."/>
            <person name="Cooney J.C."/>
            <person name="Kagawa T.F."/>
            <person name="Liu W."/>
            <person name="Song Y."/>
            <person name="Salvetti E."/>
            <person name="Wrobel A."/>
            <person name="Rasinkangas P."/>
            <person name="Parkhill J."/>
            <person name="Rea M.C."/>
            <person name="O'Sullivan O."/>
            <person name="Ritari J."/>
            <person name="Douillard F.P."/>
            <person name="Paul Ross R."/>
            <person name="Yang R."/>
            <person name="Briner A.E."/>
            <person name="Felis G.E."/>
            <person name="de Vos W.M."/>
            <person name="Barrangou R."/>
            <person name="Klaenhammer T.R."/>
            <person name="Caufield P.W."/>
            <person name="Cui Y."/>
            <person name="Zhang H."/>
            <person name="O'Toole P.W."/>
        </authorList>
    </citation>
    <scope>NUCLEOTIDE SEQUENCE [LARGE SCALE GENOMIC DNA]</scope>
    <source>
        <strain evidence="10 13">ATCC BAA-66</strain>
        <strain evidence="11 12">DSM 13344</strain>
    </source>
</reference>
<dbReference type="AlphaFoldDB" id="A0A0R2FHB1"/>
<evidence type="ECO:0000256" key="6">
    <source>
        <dbReference type="ARBA" id="ARBA00023136"/>
    </source>
</evidence>
<feature type="transmembrane region" description="Helical" evidence="8">
    <location>
        <begin position="55"/>
        <end position="75"/>
    </location>
</feature>
<dbReference type="Pfam" id="PF12821">
    <property type="entry name" value="ThrE_2"/>
    <property type="match status" value="1"/>
</dbReference>
<keyword evidence="5 8" id="KW-1133">Transmembrane helix</keyword>
<keyword evidence="3" id="KW-0997">Cell inner membrane</keyword>
<dbReference type="GO" id="GO:0005886">
    <property type="term" value="C:plasma membrane"/>
    <property type="evidence" value="ECO:0007669"/>
    <property type="project" value="UniProtKB-SubCell"/>
</dbReference>
<keyword evidence="2" id="KW-1003">Cell membrane</keyword>
<evidence type="ECO:0000259" key="9">
    <source>
        <dbReference type="Pfam" id="PF12821"/>
    </source>
</evidence>
<dbReference type="RefSeq" id="WP_057770330.1">
    <property type="nucleotide sequence ID" value="NZ_JQAT01000005.1"/>
</dbReference>
<feature type="transmembrane region" description="Helical" evidence="8">
    <location>
        <begin position="31"/>
        <end position="49"/>
    </location>
</feature>
<dbReference type="InterPro" id="IPR050539">
    <property type="entry name" value="ThrE_Dicarb/AminoAcid_Exp"/>
</dbReference>
<keyword evidence="12" id="KW-1185">Reference proteome</keyword>
<evidence type="ECO:0000256" key="8">
    <source>
        <dbReference type="SAM" id="Phobius"/>
    </source>
</evidence>
<evidence type="ECO:0000313" key="12">
    <source>
        <dbReference type="Proteomes" id="UP000051645"/>
    </source>
</evidence>
<evidence type="ECO:0000256" key="3">
    <source>
        <dbReference type="ARBA" id="ARBA00022519"/>
    </source>
</evidence>
<keyword evidence="4 8" id="KW-0812">Transmembrane</keyword>
<evidence type="ECO:0000256" key="7">
    <source>
        <dbReference type="ARBA" id="ARBA00034125"/>
    </source>
</evidence>
<evidence type="ECO:0000313" key="13">
    <source>
        <dbReference type="Proteomes" id="UP000051751"/>
    </source>
</evidence>
<evidence type="ECO:0000256" key="4">
    <source>
        <dbReference type="ARBA" id="ARBA00022692"/>
    </source>
</evidence>
<dbReference type="InterPro" id="IPR024528">
    <property type="entry name" value="ThrE_2"/>
</dbReference>
<dbReference type="Proteomes" id="UP000051751">
    <property type="component" value="Unassembled WGS sequence"/>
</dbReference>
<feature type="transmembrane region" description="Helical" evidence="8">
    <location>
        <begin position="115"/>
        <end position="144"/>
    </location>
</feature>
<evidence type="ECO:0000256" key="2">
    <source>
        <dbReference type="ARBA" id="ARBA00022475"/>
    </source>
</evidence>
<dbReference type="EMBL" id="JQAT01000005">
    <property type="protein sequence ID" value="KRN28017.1"/>
    <property type="molecule type" value="Genomic_DNA"/>
</dbReference>
<evidence type="ECO:0000313" key="10">
    <source>
        <dbReference type="EMBL" id="KRN28017.1"/>
    </source>
</evidence>
<dbReference type="PANTHER" id="PTHR34390">
    <property type="entry name" value="UPF0442 PROTEIN YJJB-RELATED"/>
    <property type="match status" value="1"/>
</dbReference>
<organism evidence="10 13">
    <name type="scientific">Lactobacillus selangorensis</name>
    <dbReference type="NCBI Taxonomy" id="81857"/>
    <lineage>
        <taxon>Bacteria</taxon>
        <taxon>Bacillati</taxon>
        <taxon>Bacillota</taxon>
        <taxon>Bacilli</taxon>
        <taxon>Lactobacillales</taxon>
        <taxon>Lactobacillaceae</taxon>
        <taxon>Lactobacillus</taxon>
    </lineage>
</organism>
<feature type="domain" description="Threonine/Serine exporter ThrE" evidence="9">
    <location>
        <begin position="10"/>
        <end position="138"/>
    </location>
</feature>
<dbReference type="PANTHER" id="PTHR34390:SF1">
    <property type="entry name" value="SUCCINATE TRANSPORTER SUBUNIT YJJB-RELATED"/>
    <property type="match status" value="1"/>
</dbReference>
<proteinExistence type="inferred from homology"/>
<comment type="similarity">
    <text evidence="7">Belongs to the ThrE exporter (TC 2.A.79) family.</text>
</comment>
<comment type="caution">
    <text evidence="10">The sequence shown here is derived from an EMBL/GenBank/DDBJ whole genome shotgun (WGS) entry which is preliminary data.</text>
</comment>
<evidence type="ECO:0000313" key="11">
    <source>
        <dbReference type="EMBL" id="KRN30512.1"/>
    </source>
</evidence>
<accession>A0A0R2FHB1</accession>
<keyword evidence="6 8" id="KW-0472">Membrane</keyword>
<name>A0A0R2FHB1_9LACO</name>